<sequence length="411" mass="45517">FICNAIYRLTVHPLAKYPGPFWQKLSDWPLIFQCSAGDRHLNLLQAHEKYGSVVRTGPNTLSFNTATALYAIHTDRNANVKRAEWYKTLDASTGGFSTQSVIDKHEHAFRRRIMSQAFSEKALRDAEKFIANNVRTLIHGIGEGAGVGEWTTARNFSDWATWYGFDFIGDLSFGSSFDLLTSDEHRYVPGVLMGTSKFLYYAGYLPFAFLLRPILGTPILSMLGSQAAKDSVKFTNLANSRLEARIALSDAAEKSGQETRKDIFHHLLSARDPETGRSFTMTQLQADSGLLIAAGSDGVALTLSGCLFYLLRNPHTYEKLVAEIRSAFDDAEDIGMPKLASLTYLTACIDETLRISPALPSAMPREVLPGGLSVDGLHIPSGIDVGVAAYCIQHNSTYYPSPWAFRPERWI</sequence>
<keyword evidence="9" id="KW-1185">Reference proteome</keyword>
<evidence type="ECO:0000256" key="1">
    <source>
        <dbReference type="ARBA" id="ARBA00001971"/>
    </source>
</evidence>
<comment type="similarity">
    <text evidence="2">Belongs to the cytochrome P450 family.</text>
</comment>
<comment type="caution">
    <text evidence="8">The sequence shown here is derived from an EMBL/GenBank/DDBJ whole genome shotgun (WGS) entry which is preliminary data.</text>
</comment>
<evidence type="ECO:0000313" key="9">
    <source>
        <dbReference type="Proteomes" id="UP000799429"/>
    </source>
</evidence>
<keyword evidence="7" id="KW-0503">Monooxygenase</keyword>
<dbReference type="InterPro" id="IPR001128">
    <property type="entry name" value="Cyt_P450"/>
</dbReference>
<evidence type="ECO:0000313" key="8">
    <source>
        <dbReference type="EMBL" id="KAF2840589.1"/>
    </source>
</evidence>
<proteinExistence type="inferred from homology"/>
<gene>
    <name evidence="8" type="ORF">M501DRAFT_917168</name>
</gene>
<evidence type="ECO:0000256" key="4">
    <source>
        <dbReference type="ARBA" id="ARBA00022723"/>
    </source>
</evidence>
<dbReference type="GO" id="GO:0005506">
    <property type="term" value="F:iron ion binding"/>
    <property type="evidence" value="ECO:0007669"/>
    <property type="project" value="InterPro"/>
</dbReference>
<accession>A0A9P4SDX4</accession>
<protein>
    <submittedName>
        <fullName evidence="8">Cytochrome P450</fullName>
    </submittedName>
</protein>
<dbReference type="GO" id="GO:0016705">
    <property type="term" value="F:oxidoreductase activity, acting on paired donors, with incorporation or reduction of molecular oxygen"/>
    <property type="evidence" value="ECO:0007669"/>
    <property type="project" value="InterPro"/>
</dbReference>
<feature type="non-terminal residue" evidence="8">
    <location>
        <position position="1"/>
    </location>
</feature>
<dbReference type="Proteomes" id="UP000799429">
    <property type="component" value="Unassembled WGS sequence"/>
</dbReference>
<dbReference type="PANTHER" id="PTHR24305:SF237">
    <property type="entry name" value="CYTOCHROME P450 MONOOXYGENASE ATNE-RELATED"/>
    <property type="match status" value="1"/>
</dbReference>
<dbReference type="InterPro" id="IPR036396">
    <property type="entry name" value="Cyt_P450_sf"/>
</dbReference>
<evidence type="ECO:0000256" key="2">
    <source>
        <dbReference type="ARBA" id="ARBA00010617"/>
    </source>
</evidence>
<keyword evidence="5" id="KW-0560">Oxidoreductase</keyword>
<reference evidence="8" key="1">
    <citation type="journal article" date="2020" name="Stud. Mycol.">
        <title>101 Dothideomycetes genomes: a test case for predicting lifestyles and emergence of pathogens.</title>
        <authorList>
            <person name="Haridas S."/>
            <person name="Albert R."/>
            <person name="Binder M."/>
            <person name="Bloem J."/>
            <person name="Labutti K."/>
            <person name="Salamov A."/>
            <person name="Andreopoulos B."/>
            <person name="Baker S."/>
            <person name="Barry K."/>
            <person name="Bills G."/>
            <person name="Bluhm B."/>
            <person name="Cannon C."/>
            <person name="Castanera R."/>
            <person name="Culley D."/>
            <person name="Daum C."/>
            <person name="Ezra D."/>
            <person name="Gonzalez J."/>
            <person name="Henrissat B."/>
            <person name="Kuo A."/>
            <person name="Liang C."/>
            <person name="Lipzen A."/>
            <person name="Lutzoni F."/>
            <person name="Magnuson J."/>
            <person name="Mondo S."/>
            <person name="Nolan M."/>
            <person name="Ohm R."/>
            <person name="Pangilinan J."/>
            <person name="Park H.-J."/>
            <person name="Ramirez L."/>
            <person name="Alfaro M."/>
            <person name="Sun H."/>
            <person name="Tritt A."/>
            <person name="Yoshinaga Y."/>
            <person name="Zwiers L.-H."/>
            <person name="Turgeon B."/>
            <person name="Goodwin S."/>
            <person name="Spatafora J."/>
            <person name="Crous P."/>
            <person name="Grigoriev I."/>
        </authorList>
    </citation>
    <scope>NUCLEOTIDE SEQUENCE</scope>
    <source>
        <strain evidence="8">CBS 101060</strain>
    </source>
</reference>
<dbReference type="Pfam" id="PF00067">
    <property type="entry name" value="p450"/>
    <property type="match status" value="1"/>
</dbReference>
<feature type="non-terminal residue" evidence="8">
    <location>
        <position position="411"/>
    </location>
</feature>
<dbReference type="AlphaFoldDB" id="A0A9P4SDX4"/>
<keyword evidence="6" id="KW-0408">Iron</keyword>
<dbReference type="PANTHER" id="PTHR24305">
    <property type="entry name" value="CYTOCHROME P450"/>
    <property type="match status" value="1"/>
</dbReference>
<dbReference type="GO" id="GO:0020037">
    <property type="term" value="F:heme binding"/>
    <property type="evidence" value="ECO:0007669"/>
    <property type="project" value="InterPro"/>
</dbReference>
<keyword evidence="3" id="KW-0349">Heme</keyword>
<keyword evidence="4" id="KW-0479">Metal-binding</keyword>
<evidence type="ECO:0000256" key="5">
    <source>
        <dbReference type="ARBA" id="ARBA00023002"/>
    </source>
</evidence>
<dbReference type="InterPro" id="IPR050121">
    <property type="entry name" value="Cytochrome_P450_monoxygenase"/>
</dbReference>
<evidence type="ECO:0000256" key="3">
    <source>
        <dbReference type="ARBA" id="ARBA00022617"/>
    </source>
</evidence>
<dbReference type="EMBL" id="MU006092">
    <property type="protein sequence ID" value="KAF2840589.1"/>
    <property type="molecule type" value="Genomic_DNA"/>
</dbReference>
<organism evidence="8 9">
    <name type="scientific">Patellaria atrata CBS 101060</name>
    <dbReference type="NCBI Taxonomy" id="1346257"/>
    <lineage>
        <taxon>Eukaryota</taxon>
        <taxon>Fungi</taxon>
        <taxon>Dikarya</taxon>
        <taxon>Ascomycota</taxon>
        <taxon>Pezizomycotina</taxon>
        <taxon>Dothideomycetes</taxon>
        <taxon>Dothideomycetes incertae sedis</taxon>
        <taxon>Patellariales</taxon>
        <taxon>Patellariaceae</taxon>
        <taxon>Patellaria</taxon>
    </lineage>
</organism>
<dbReference type="SUPFAM" id="SSF48264">
    <property type="entry name" value="Cytochrome P450"/>
    <property type="match status" value="1"/>
</dbReference>
<comment type="cofactor">
    <cofactor evidence="1">
        <name>heme</name>
        <dbReference type="ChEBI" id="CHEBI:30413"/>
    </cofactor>
</comment>
<dbReference type="GO" id="GO:0004497">
    <property type="term" value="F:monooxygenase activity"/>
    <property type="evidence" value="ECO:0007669"/>
    <property type="project" value="UniProtKB-KW"/>
</dbReference>
<name>A0A9P4SDX4_9PEZI</name>
<dbReference type="CDD" id="cd11061">
    <property type="entry name" value="CYP67-like"/>
    <property type="match status" value="1"/>
</dbReference>
<dbReference type="InterPro" id="IPR002401">
    <property type="entry name" value="Cyt_P450_E_grp-I"/>
</dbReference>
<evidence type="ECO:0000256" key="7">
    <source>
        <dbReference type="ARBA" id="ARBA00023033"/>
    </source>
</evidence>
<dbReference type="PRINTS" id="PR00463">
    <property type="entry name" value="EP450I"/>
</dbReference>
<evidence type="ECO:0000256" key="6">
    <source>
        <dbReference type="ARBA" id="ARBA00023004"/>
    </source>
</evidence>
<dbReference type="Gene3D" id="1.10.630.10">
    <property type="entry name" value="Cytochrome P450"/>
    <property type="match status" value="1"/>
</dbReference>
<dbReference type="OrthoDB" id="1470350at2759"/>